<dbReference type="InterPro" id="IPR015105">
    <property type="entry name" value="NgoMIV"/>
</dbReference>
<keyword evidence="2" id="KW-1185">Reference proteome</keyword>
<dbReference type="AlphaFoldDB" id="A0A5C5USN1"/>
<proteinExistence type="predicted"/>
<evidence type="ECO:0000313" key="1">
    <source>
        <dbReference type="EMBL" id="TWT28799.1"/>
    </source>
</evidence>
<gene>
    <name evidence="1" type="ORF">FRX94_00990</name>
</gene>
<keyword evidence="1" id="KW-0255">Endonuclease</keyword>
<sequence>MDAILTRARKEFHADIVDQQLLVIDSNGVASNADSSQRFSRETALDIANRLGAHKVQKKISGQSAGRIFESAVQSFLESSFLALHSIRPGDWKVENFGNSRSEYHLGRYVPYRHLIALANAIEKDPTLTAALGNSYDISPDVLVLRNPVLDDTINKRDLIVDALAGNRSPIRMSNQKSPIVHAVISCKWTLRSDRAQNARSEALNIIRNRKGRTPHIAVVTGEPSPSRIASLALGTGDLDTVYHFALEELLEATIKSDNSEAIQTLHNLVDGERLRDISDLPLDLAV</sequence>
<comment type="caution">
    <text evidence="1">The sequence shown here is derived from an EMBL/GenBank/DDBJ whole genome shotgun (WGS) entry which is preliminary data.</text>
</comment>
<dbReference type="RefSeq" id="WP_146323255.1">
    <property type="nucleotide sequence ID" value="NZ_BAABLR010000075.1"/>
</dbReference>
<reference evidence="1 2" key="1">
    <citation type="submission" date="2019-08" db="EMBL/GenBank/DDBJ databases">
        <authorList>
            <person name="Lei W."/>
        </authorList>
    </citation>
    <scope>NUCLEOTIDE SEQUENCE [LARGE SCALE GENOMIC DNA]</scope>
    <source>
        <strain evidence="1 2">CCUG 58627</strain>
    </source>
</reference>
<dbReference type="GO" id="GO:0009036">
    <property type="term" value="F:type II site-specific deoxyribonuclease activity"/>
    <property type="evidence" value="ECO:0007669"/>
    <property type="project" value="InterPro"/>
</dbReference>
<dbReference type="GO" id="GO:0009307">
    <property type="term" value="P:DNA restriction-modification system"/>
    <property type="evidence" value="ECO:0007669"/>
    <property type="project" value="InterPro"/>
</dbReference>
<dbReference type="SUPFAM" id="SSF52980">
    <property type="entry name" value="Restriction endonuclease-like"/>
    <property type="match status" value="1"/>
</dbReference>
<dbReference type="Proteomes" id="UP000320791">
    <property type="component" value="Unassembled WGS sequence"/>
</dbReference>
<keyword evidence="1" id="KW-0378">Hydrolase</keyword>
<dbReference type="CDD" id="cd22340">
    <property type="entry name" value="NgoMIV-like"/>
    <property type="match status" value="1"/>
</dbReference>
<organism evidence="1 2">
    <name type="scientific">Corynebacterium canis</name>
    <dbReference type="NCBI Taxonomy" id="679663"/>
    <lineage>
        <taxon>Bacteria</taxon>
        <taxon>Bacillati</taxon>
        <taxon>Actinomycetota</taxon>
        <taxon>Actinomycetes</taxon>
        <taxon>Mycobacteriales</taxon>
        <taxon>Corynebacteriaceae</taxon>
        <taxon>Corynebacterium</taxon>
    </lineage>
</organism>
<keyword evidence="1" id="KW-0540">Nuclease</keyword>
<dbReference type="OrthoDB" id="5504137at2"/>
<dbReference type="Gene3D" id="3.40.50.10010">
    <property type="entry name" value="Type-2 restriction enzyme NgoMIV"/>
    <property type="match status" value="1"/>
</dbReference>
<name>A0A5C5USN1_9CORY</name>
<accession>A0A5C5USN1</accession>
<dbReference type="InterPro" id="IPR037083">
    <property type="entry name" value="NgoMIV_sf"/>
</dbReference>
<dbReference type="InterPro" id="IPR011335">
    <property type="entry name" value="Restrct_endonuc-II-like"/>
</dbReference>
<protein>
    <submittedName>
        <fullName evidence="1">Restriction endonuclease</fullName>
    </submittedName>
</protein>
<dbReference type="EMBL" id="VOHM01000002">
    <property type="protein sequence ID" value="TWT28799.1"/>
    <property type="molecule type" value="Genomic_DNA"/>
</dbReference>
<dbReference type="Pfam" id="PF09015">
    <property type="entry name" value="NgoMIV_restric"/>
    <property type="match status" value="1"/>
</dbReference>
<evidence type="ECO:0000313" key="2">
    <source>
        <dbReference type="Proteomes" id="UP000320791"/>
    </source>
</evidence>